<accession>A0A1M5H3H5</accession>
<protein>
    <recommendedName>
        <fullName evidence="3">VCBS repeat-containing protein</fullName>
    </recommendedName>
</protein>
<dbReference type="EMBL" id="FQUC01000015">
    <property type="protein sequence ID" value="SHG10456.1"/>
    <property type="molecule type" value="Genomic_DNA"/>
</dbReference>
<organism evidence="1 2">
    <name type="scientific">Dysgonomonas macrotermitis</name>
    <dbReference type="NCBI Taxonomy" id="1346286"/>
    <lineage>
        <taxon>Bacteria</taxon>
        <taxon>Pseudomonadati</taxon>
        <taxon>Bacteroidota</taxon>
        <taxon>Bacteroidia</taxon>
        <taxon>Bacteroidales</taxon>
        <taxon>Dysgonomonadaceae</taxon>
        <taxon>Dysgonomonas</taxon>
    </lineage>
</organism>
<dbReference type="Proteomes" id="UP000184480">
    <property type="component" value="Unassembled WGS sequence"/>
</dbReference>
<evidence type="ECO:0000313" key="1">
    <source>
        <dbReference type="EMBL" id="SHG10456.1"/>
    </source>
</evidence>
<evidence type="ECO:0008006" key="3">
    <source>
        <dbReference type="Google" id="ProtNLM"/>
    </source>
</evidence>
<reference evidence="2" key="1">
    <citation type="submission" date="2016-11" db="EMBL/GenBank/DDBJ databases">
        <authorList>
            <person name="Varghese N."/>
            <person name="Submissions S."/>
        </authorList>
    </citation>
    <scope>NUCLEOTIDE SEQUENCE [LARGE SCALE GENOMIC DNA]</scope>
    <source>
        <strain evidence="2">DSM 27370</strain>
    </source>
</reference>
<dbReference type="STRING" id="1346286.SAMN05444362_11573"/>
<proteinExistence type="predicted"/>
<evidence type="ECO:0000313" key="2">
    <source>
        <dbReference type="Proteomes" id="UP000184480"/>
    </source>
</evidence>
<dbReference type="InterPro" id="IPR028994">
    <property type="entry name" value="Integrin_alpha_N"/>
</dbReference>
<name>A0A1M5H3H5_9BACT</name>
<dbReference type="AlphaFoldDB" id="A0A1M5H3H5"/>
<keyword evidence="2" id="KW-1185">Reference proteome</keyword>
<dbReference type="RefSeq" id="WP_062183197.1">
    <property type="nucleotide sequence ID" value="NZ_BBXL01000020.1"/>
</dbReference>
<sequence>MGKTLIISFLFVVVCLIGFNGYAEGAFRLYAEPAENRIVLGDVLSDVKQYAAVDSSRFYLIQGDSEGAVDLVIGRFLNDGNVYAVDVSVPDSIVSFYRFDAGNGWIPVGSEKILAPYFMELEDMDGDGVPEVLLSSAPNMNGNRWINIFRYSVEREVMYLAGQITTDYKVCKDKKTIEVEYEGSSYMPQVKSLYRWLDENLVLENEVIGNISDE</sequence>
<gene>
    <name evidence="1" type="ORF">SAMN05444362_11573</name>
</gene>
<dbReference type="SUPFAM" id="SSF69318">
    <property type="entry name" value="Integrin alpha N-terminal domain"/>
    <property type="match status" value="1"/>
</dbReference>